<name>A0A2U3Q925_9BRAD</name>
<organism evidence="1 2">
    <name type="scientific">Bradyrhizobium vignae</name>
    <dbReference type="NCBI Taxonomy" id="1549949"/>
    <lineage>
        <taxon>Bacteria</taxon>
        <taxon>Pseudomonadati</taxon>
        <taxon>Pseudomonadota</taxon>
        <taxon>Alphaproteobacteria</taxon>
        <taxon>Hyphomicrobiales</taxon>
        <taxon>Nitrobacteraceae</taxon>
        <taxon>Bradyrhizobium</taxon>
    </lineage>
</organism>
<evidence type="ECO:0000313" key="2">
    <source>
        <dbReference type="Proteomes" id="UP000246085"/>
    </source>
</evidence>
<dbReference type="EMBL" id="LS398110">
    <property type="protein sequence ID" value="SPP97888.1"/>
    <property type="molecule type" value="Genomic_DNA"/>
</dbReference>
<gene>
    <name evidence="1" type="ORF">BRAD3257_7040</name>
</gene>
<dbReference type="Proteomes" id="UP000246085">
    <property type="component" value="Chromosome BRAD3257"/>
</dbReference>
<dbReference type="AlphaFoldDB" id="A0A2U3Q925"/>
<reference evidence="1 2" key="1">
    <citation type="submission" date="2018-03" db="EMBL/GenBank/DDBJ databases">
        <authorList>
            <person name="Gully D."/>
        </authorList>
    </citation>
    <scope>NUCLEOTIDE SEQUENCE [LARGE SCALE GENOMIC DNA]</scope>
    <source>
        <strain evidence="1">ORS3257</strain>
    </source>
</reference>
<sequence>MIVHGSSFTAPGSSGWAAAFAVNSQSLDYYSKPPHYSCGPQGKMHFWSAIIPLLGGYRRERTNIKICEPFARQYVVCDRCPDKAAPPPKARDVSRFIIAIYRFG</sequence>
<dbReference type="KEGG" id="bvz:BRAD3257_7040"/>
<protein>
    <submittedName>
        <fullName evidence="1">Uncharacterized protein</fullName>
    </submittedName>
</protein>
<proteinExistence type="predicted"/>
<evidence type="ECO:0000313" key="1">
    <source>
        <dbReference type="EMBL" id="SPP97888.1"/>
    </source>
</evidence>
<accession>A0A2U3Q925</accession>